<dbReference type="Gene3D" id="3.40.50.300">
    <property type="entry name" value="P-loop containing nucleotide triphosphate hydrolases"/>
    <property type="match status" value="1"/>
</dbReference>
<keyword evidence="3" id="KW-1185">Reference proteome</keyword>
<name>A0A7N2N431_QUELO</name>
<accession>A0A7N2N431</accession>
<dbReference type="InParanoid" id="A0A7N2N431"/>
<dbReference type="InterPro" id="IPR027417">
    <property type="entry name" value="P-loop_NTPase"/>
</dbReference>
<dbReference type="EMBL" id="LRBV02000012">
    <property type="status" value="NOT_ANNOTATED_CDS"/>
    <property type="molecule type" value="Genomic_DNA"/>
</dbReference>
<reference evidence="2" key="2">
    <citation type="submission" date="2021-01" db="UniProtKB">
        <authorList>
            <consortium name="EnsemblPlants"/>
        </authorList>
    </citation>
    <scope>IDENTIFICATION</scope>
</reference>
<keyword evidence="1" id="KW-0812">Transmembrane</keyword>
<dbReference type="SUPFAM" id="SSF52540">
    <property type="entry name" value="P-loop containing nucleoside triphosphate hydrolases"/>
    <property type="match status" value="1"/>
</dbReference>
<dbReference type="Gramene" id="QL12p028845:mrna">
    <property type="protein sequence ID" value="QL12p028845:mrna"/>
    <property type="gene ID" value="QL12p028845"/>
</dbReference>
<dbReference type="EnsemblPlants" id="QL12p028845:mrna">
    <property type="protein sequence ID" value="QL12p028845:mrna"/>
    <property type="gene ID" value="QL12p028845"/>
</dbReference>
<dbReference type="RefSeq" id="XP_030947598.1">
    <property type="nucleotide sequence ID" value="XM_031091738.1"/>
</dbReference>
<dbReference type="PANTHER" id="PTHR14241">
    <property type="entry name" value="INTERFERON-INDUCED PROTEIN 44"/>
    <property type="match status" value="1"/>
</dbReference>
<feature type="transmembrane region" description="Helical" evidence="1">
    <location>
        <begin position="346"/>
        <end position="372"/>
    </location>
</feature>
<keyword evidence="1" id="KW-0472">Membrane</keyword>
<dbReference type="OMA" id="HHKKLCS"/>
<dbReference type="Proteomes" id="UP000594261">
    <property type="component" value="Chromosome 12"/>
</dbReference>
<dbReference type="GeneID" id="115971720"/>
<dbReference type="OrthoDB" id="740966at2759"/>
<dbReference type="PANTHER" id="PTHR14241:SF24">
    <property type="entry name" value="G DOMAIN-CONTAINING PROTEIN"/>
    <property type="match status" value="1"/>
</dbReference>
<evidence type="ECO:0000313" key="3">
    <source>
        <dbReference type="Proteomes" id="UP000594261"/>
    </source>
</evidence>
<protein>
    <submittedName>
        <fullName evidence="2">Uncharacterized protein</fullName>
    </submittedName>
</protein>
<evidence type="ECO:0000256" key="1">
    <source>
        <dbReference type="SAM" id="Phobius"/>
    </source>
</evidence>
<sequence length="385" mass="43546">MKNQLTSSCDDDDEYELSRMVHCWWRSATKFDECAKLKFDLPNISSLTPRLKVLRELERLALVAPDGLHELRHKLLSYRSGDFWVPIGGISKEEMDIPPAITILLVGFTGSGKSSLVNLMYSVLGRSGLIPFAQTALGSSSDFTTMFLEEHNVLRSTQSGFCVYDSRGFDYAQMGENLEEVSNWMTEGVHHNQPCLRPGDDAMTKADTEILTLKSSPKYVKRKVNCAMVVANIAEIYKASKAGDFKPLEAIRELFCCPVLRKSNEDPFLILTHGDLLSTEERIEGRLKICEWLGVSETTGVYDIVCLTEYGYLAEDSDPVTAYALTEAVYRGLLISDRGHFPKKNLWDWAALILSWLMCFFAVFFTFLADICSKLGQRDRHRLKR</sequence>
<dbReference type="AlphaFoldDB" id="A0A7N2N431"/>
<keyword evidence="1" id="KW-1133">Transmembrane helix</keyword>
<dbReference type="KEGG" id="qlo:115971720"/>
<evidence type="ECO:0000313" key="2">
    <source>
        <dbReference type="EnsemblPlants" id="QL12p028845:mrna"/>
    </source>
</evidence>
<reference evidence="2 3" key="1">
    <citation type="journal article" date="2016" name="G3 (Bethesda)">
        <title>First Draft Assembly and Annotation of the Genome of a California Endemic Oak Quercus lobata Nee (Fagaceae).</title>
        <authorList>
            <person name="Sork V.L."/>
            <person name="Fitz-Gibbon S.T."/>
            <person name="Puiu D."/>
            <person name="Crepeau M."/>
            <person name="Gugger P.F."/>
            <person name="Sherman R."/>
            <person name="Stevens K."/>
            <person name="Langley C.H."/>
            <person name="Pellegrini M."/>
            <person name="Salzberg S.L."/>
        </authorList>
    </citation>
    <scope>NUCLEOTIDE SEQUENCE [LARGE SCALE GENOMIC DNA]</scope>
    <source>
        <strain evidence="2 3">cv. SW786</strain>
    </source>
</reference>
<organism evidence="2 3">
    <name type="scientific">Quercus lobata</name>
    <name type="common">Valley oak</name>
    <dbReference type="NCBI Taxonomy" id="97700"/>
    <lineage>
        <taxon>Eukaryota</taxon>
        <taxon>Viridiplantae</taxon>
        <taxon>Streptophyta</taxon>
        <taxon>Embryophyta</taxon>
        <taxon>Tracheophyta</taxon>
        <taxon>Spermatophyta</taxon>
        <taxon>Magnoliopsida</taxon>
        <taxon>eudicotyledons</taxon>
        <taxon>Gunneridae</taxon>
        <taxon>Pentapetalae</taxon>
        <taxon>rosids</taxon>
        <taxon>fabids</taxon>
        <taxon>Fagales</taxon>
        <taxon>Fagaceae</taxon>
        <taxon>Quercus</taxon>
    </lineage>
</organism>
<proteinExistence type="predicted"/>